<protein>
    <submittedName>
        <fullName evidence="1">Uncharacterized protein</fullName>
    </submittedName>
</protein>
<gene>
    <name evidence="1" type="ORF">LOK49_LG15G01575</name>
</gene>
<name>A0ACC0F6V0_9ERIC</name>
<evidence type="ECO:0000313" key="2">
    <source>
        <dbReference type="Proteomes" id="UP001060215"/>
    </source>
</evidence>
<organism evidence="1 2">
    <name type="scientific">Camellia lanceoleosa</name>
    <dbReference type="NCBI Taxonomy" id="1840588"/>
    <lineage>
        <taxon>Eukaryota</taxon>
        <taxon>Viridiplantae</taxon>
        <taxon>Streptophyta</taxon>
        <taxon>Embryophyta</taxon>
        <taxon>Tracheophyta</taxon>
        <taxon>Spermatophyta</taxon>
        <taxon>Magnoliopsida</taxon>
        <taxon>eudicotyledons</taxon>
        <taxon>Gunneridae</taxon>
        <taxon>Pentapetalae</taxon>
        <taxon>asterids</taxon>
        <taxon>Ericales</taxon>
        <taxon>Theaceae</taxon>
        <taxon>Camellia</taxon>
    </lineage>
</organism>
<accession>A0ACC0F6V0</accession>
<reference evidence="1 2" key="1">
    <citation type="journal article" date="2022" name="Plant J.">
        <title>Chromosome-level genome of Camellia lanceoleosa provides a valuable resource for understanding genome evolution and self-incompatibility.</title>
        <authorList>
            <person name="Gong W."/>
            <person name="Xiao S."/>
            <person name="Wang L."/>
            <person name="Liao Z."/>
            <person name="Chang Y."/>
            <person name="Mo W."/>
            <person name="Hu G."/>
            <person name="Li W."/>
            <person name="Zhao G."/>
            <person name="Zhu H."/>
            <person name="Hu X."/>
            <person name="Ji K."/>
            <person name="Xiang X."/>
            <person name="Song Q."/>
            <person name="Yuan D."/>
            <person name="Jin S."/>
            <person name="Zhang L."/>
        </authorList>
    </citation>
    <scope>NUCLEOTIDE SEQUENCE [LARGE SCALE GENOMIC DNA]</scope>
    <source>
        <strain evidence="1">SQ_2022a</strain>
    </source>
</reference>
<sequence length="212" mass="24339">MEEIDFKWCQFWVQAHGLHFNKLTKKNSEIIGNHVGRLVRVEAHTAGLLLYCSFLRIRVEVDTTKPLPQGFWLKRPSEGNDIWISYKFEKLSDFCYACRKLGHDRNGCKFVSKEVREQLGYGPDLRMGLARPTCLPIEHYRQQVDEAENRLQGLLHRRPPPCEPHPIVPPMRDPPTVVVLNQSASGSHTPSTCSDKDTTPLKPLLPLDRMNT</sequence>
<comment type="caution">
    <text evidence="1">The sequence shown here is derived from an EMBL/GenBank/DDBJ whole genome shotgun (WGS) entry which is preliminary data.</text>
</comment>
<keyword evidence="2" id="KW-1185">Reference proteome</keyword>
<dbReference type="EMBL" id="CM045768">
    <property type="protein sequence ID" value="KAI7983776.1"/>
    <property type="molecule type" value="Genomic_DNA"/>
</dbReference>
<proteinExistence type="predicted"/>
<dbReference type="Proteomes" id="UP001060215">
    <property type="component" value="Chromosome 11"/>
</dbReference>
<evidence type="ECO:0000313" key="1">
    <source>
        <dbReference type="EMBL" id="KAI7983776.1"/>
    </source>
</evidence>